<protein>
    <submittedName>
        <fullName evidence="5">GTPase</fullName>
    </submittedName>
</protein>
<dbReference type="EMBL" id="KF900894">
    <property type="protein sequence ID" value="AIF10555.1"/>
    <property type="molecule type" value="Genomic_DNA"/>
</dbReference>
<reference evidence="5" key="1">
    <citation type="journal article" date="2014" name="Genome Biol. Evol.">
        <title>Pangenome evidence for extensive interdomain horizontal transfer affecting lineage core and shell genes in uncultured planktonic thaumarchaeota and euryarchaeota.</title>
        <authorList>
            <person name="Deschamps P."/>
            <person name="Zivanovic Y."/>
            <person name="Moreira D."/>
            <person name="Rodriguez-Valera F."/>
            <person name="Lopez-Garcia P."/>
        </authorList>
    </citation>
    <scope>NUCLEOTIDE SEQUENCE</scope>
</reference>
<dbReference type="Pfam" id="PF03029">
    <property type="entry name" value="ATP_bind_1"/>
    <property type="match status" value="1"/>
</dbReference>
<accession>A0A075H605</accession>
<keyword evidence="3" id="KW-0378">Hydrolase</keyword>
<evidence type="ECO:0000256" key="3">
    <source>
        <dbReference type="ARBA" id="ARBA00022801"/>
    </source>
</evidence>
<evidence type="ECO:0000256" key="4">
    <source>
        <dbReference type="ARBA" id="ARBA00023134"/>
    </source>
</evidence>
<dbReference type="SUPFAM" id="SSF52540">
    <property type="entry name" value="P-loop containing nucleoside triphosphate hydrolases"/>
    <property type="match status" value="1"/>
</dbReference>
<comment type="similarity">
    <text evidence="1">Belongs to the GPN-loop GTPase family.</text>
</comment>
<organism evidence="5">
    <name type="scientific">uncultured marine thaumarchaeote KM3_46_F12</name>
    <dbReference type="NCBI Taxonomy" id="1456160"/>
    <lineage>
        <taxon>Archaea</taxon>
        <taxon>Nitrososphaerota</taxon>
        <taxon>environmental samples</taxon>
    </lineage>
</organism>
<name>A0A075H605_9ARCH</name>
<dbReference type="PANTHER" id="PTHR21231">
    <property type="entry name" value="XPA-BINDING PROTEIN 1-RELATED"/>
    <property type="match status" value="1"/>
</dbReference>
<evidence type="ECO:0000256" key="2">
    <source>
        <dbReference type="ARBA" id="ARBA00022741"/>
    </source>
</evidence>
<dbReference type="InterPro" id="IPR004130">
    <property type="entry name" value="Gpn"/>
</dbReference>
<dbReference type="GO" id="GO:0003924">
    <property type="term" value="F:GTPase activity"/>
    <property type="evidence" value="ECO:0007669"/>
    <property type="project" value="TreeGrafter"/>
</dbReference>
<keyword evidence="2" id="KW-0547">Nucleotide-binding</keyword>
<dbReference type="PANTHER" id="PTHR21231:SF8">
    <property type="entry name" value="GPN-LOOP GTPASE 1"/>
    <property type="match status" value="1"/>
</dbReference>
<dbReference type="Gene3D" id="3.40.50.300">
    <property type="entry name" value="P-loop containing nucleotide triphosphate hydrolases"/>
    <property type="match status" value="1"/>
</dbReference>
<dbReference type="AlphaFoldDB" id="A0A075H605"/>
<evidence type="ECO:0000313" key="5">
    <source>
        <dbReference type="EMBL" id="AIF10555.1"/>
    </source>
</evidence>
<dbReference type="GO" id="GO:0005525">
    <property type="term" value="F:GTP binding"/>
    <property type="evidence" value="ECO:0007669"/>
    <property type="project" value="UniProtKB-KW"/>
</dbReference>
<sequence length="252" mass="27822">MKVIFLTGTAGAGKSLLTSKIKEYYAKNSAFPATLNLDPGVGHLPYSPDVDVRDYVDINSLMEEYGLGSNGSLIMANDLIATKIDQIQTEIDTINPDYLLVDTPGQVELFAYRESGPFFVKNIHGDEKINLFLYDGTMITSPSNFVSLSLLSTSIRLRLGLPTINAITKTDLIQDKLNEVLGWSSSDYDLEDQISKEVDGETLPLISDMYRTLNNNDFFDDLFPVSNVTGDGMVELESALSRIINLGEEVED</sequence>
<keyword evidence="4" id="KW-0342">GTP-binding</keyword>
<dbReference type="InterPro" id="IPR027417">
    <property type="entry name" value="P-loop_NTPase"/>
</dbReference>
<evidence type="ECO:0000256" key="1">
    <source>
        <dbReference type="ARBA" id="ARBA00005290"/>
    </source>
</evidence>
<proteinExistence type="inferred from homology"/>